<dbReference type="GO" id="GO:0015920">
    <property type="term" value="P:lipopolysaccharide transport"/>
    <property type="evidence" value="ECO:0007669"/>
    <property type="project" value="TreeGrafter"/>
</dbReference>
<feature type="transmembrane region" description="Helical" evidence="7">
    <location>
        <begin position="12"/>
        <end position="36"/>
    </location>
</feature>
<dbReference type="InterPro" id="IPR005495">
    <property type="entry name" value="LptG/LptF_permease"/>
</dbReference>
<keyword evidence="3 7" id="KW-0812">Transmembrane</keyword>
<dbReference type="AlphaFoldDB" id="A0A9X0UEM6"/>
<keyword evidence="5 7" id="KW-0472">Membrane</keyword>
<feature type="transmembrane region" description="Helical" evidence="7">
    <location>
        <begin position="56"/>
        <end position="78"/>
    </location>
</feature>
<comment type="subcellular location">
    <subcellularLocation>
        <location evidence="1">Cell membrane</location>
        <topology evidence="1">Multi-pass membrane protein</topology>
    </subcellularLocation>
</comment>
<protein>
    <submittedName>
        <fullName evidence="8">LPS export ABC transporter permease LptF</fullName>
    </submittedName>
</protein>
<evidence type="ECO:0000256" key="6">
    <source>
        <dbReference type="SAM" id="MobiDB-lite"/>
    </source>
</evidence>
<evidence type="ECO:0000256" key="4">
    <source>
        <dbReference type="ARBA" id="ARBA00022989"/>
    </source>
</evidence>
<evidence type="ECO:0000256" key="1">
    <source>
        <dbReference type="ARBA" id="ARBA00004651"/>
    </source>
</evidence>
<feature type="transmembrane region" description="Helical" evidence="7">
    <location>
        <begin position="323"/>
        <end position="345"/>
    </location>
</feature>
<evidence type="ECO:0000313" key="9">
    <source>
        <dbReference type="Proteomes" id="UP000600101"/>
    </source>
</evidence>
<feature type="compositionally biased region" description="Pro residues" evidence="6">
    <location>
        <begin position="216"/>
        <end position="226"/>
    </location>
</feature>
<dbReference type="Proteomes" id="UP000600101">
    <property type="component" value="Unassembled WGS sequence"/>
</dbReference>
<dbReference type="RefSeq" id="WP_186772811.1">
    <property type="nucleotide sequence ID" value="NZ_JACOMF010000041.1"/>
</dbReference>
<dbReference type="EMBL" id="JACOMF010000041">
    <property type="protein sequence ID" value="MBC4018054.1"/>
    <property type="molecule type" value="Genomic_DNA"/>
</dbReference>
<sequence>MTRIDTYIFRQLALALLAVTIGLAALVWLTQSLRFIELVLDRGLSFLVFIELTGLLLPSFFAVILPITTFVVTLFVYVRLAADRELVVMRAAGLSQWRLSRPALGLALLTAALCYWLNLSVVPATQAAFRAWQFEIRNELAAILLQEGVFSSVGDDLTVYARYRDKDGTLRGILVHDARERGAPTTILAEAGRITPTPTGPRVTLENGQRQQVERVPPPPGAPPGTPATTRLSVLSFTENSVDLARTARGETDSRYRNAQERTLGELLHPDPAERIPDRDLKRFRAEAHQRLTSPLNAISYCLVALATALTGQFRRHGGGLRLFTGIAVVVVLLAAGLITGNLAARQNAMIPLLWVNAVLPGVLAVWAIAGLPGLPRGRRRPLPGPR</sequence>
<comment type="caution">
    <text evidence="8">The sequence shown here is derived from an EMBL/GenBank/DDBJ whole genome shotgun (WGS) entry which is preliminary data.</text>
</comment>
<dbReference type="NCBIfam" id="TIGR04407">
    <property type="entry name" value="LptF_YjgP"/>
    <property type="match status" value="1"/>
</dbReference>
<gene>
    <name evidence="8" type="primary">lptF</name>
    <name evidence="8" type="ORF">H7965_22405</name>
</gene>
<dbReference type="GO" id="GO:0043190">
    <property type="term" value="C:ATP-binding cassette (ABC) transporter complex"/>
    <property type="evidence" value="ECO:0007669"/>
    <property type="project" value="InterPro"/>
</dbReference>
<evidence type="ECO:0000256" key="2">
    <source>
        <dbReference type="ARBA" id="ARBA00022475"/>
    </source>
</evidence>
<name>A0A9X0UEM6_9PROT</name>
<keyword evidence="4 7" id="KW-1133">Transmembrane helix</keyword>
<evidence type="ECO:0000256" key="7">
    <source>
        <dbReference type="SAM" id="Phobius"/>
    </source>
</evidence>
<dbReference type="GO" id="GO:0055085">
    <property type="term" value="P:transmembrane transport"/>
    <property type="evidence" value="ECO:0007669"/>
    <property type="project" value="InterPro"/>
</dbReference>
<dbReference type="PANTHER" id="PTHR33529:SF6">
    <property type="entry name" value="YJGP_YJGQ FAMILY PERMEASE"/>
    <property type="match status" value="1"/>
</dbReference>
<feature type="region of interest" description="Disordered" evidence="6">
    <location>
        <begin position="192"/>
        <end position="228"/>
    </location>
</feature>
<organism evidence="8 9">
    <name type="scientific">Siccirubricoccus deserti</name>
    <dbReference type="NCBI Taxonomy" id="2013562"/>
    <lineage>
        <taxon>Bacteria</taxon>
        <taxon>Pseudomonadati</taxon>
        <taxon>Pseudomonadota</taxon>
        <taxon>Alphaproteobacteria</taxon>
        <taxon>Acetobacterales</taxon>
        <taxon>Roseomonadaceae</taxon>
        <taxon>Siccirubricoccus</taxon>
    </lineage>
</organism>
<keyword evidence="2" id="KW-1003">Cell membrane</keyword>
<evidence type="ECO:0000256" key="5">
    <source>
        <dbReference type="ARBA" id="ARBA00023136"/>
    </source>
</evidence>
<feature type="transmembrane region" description="Helical" evidence="7">
    <location>
        <begin position="351"/>
        <end position="372"/>
    </location>
</feature>
<accession>A0A9X0UEM6</accession>
<evidence type="ECO:0000256" key="3">
    <source>
        <dbReference type="ARBA" id="ARBA00022692"/>
    </source>
</evidence>
<dbReference type="Pfam" id="PF03739">
    <property type="entry name" value="LptF_LptG"/>
    <property type="match status" value="1"/>
</dbReference>
<dbReference type="PANTHER" id="PTHR33529">
    <property type="entry name" value="SLR0882 PROTEIN-RELATED"/>
    <property type="match status" value="1"/>
</dbReference>
<feature type="transmembrane region" description="Helical" evidence="7">
    <location>
        <begin position="292"/>
        <end position="311"/>
    </location>
</feature>
<keyword evidence="9" id="KW-1185">Reference proteome</keyword>
<evidence type="ECO:0000313" key="8">
    <source>
        <dbReference type="EMBL" id="MBC4018054.1"/>
    </source>
</evidence>
<reference evidence="8" key="1">
    <citation type="submission" date="2020-08" db="EMBL/GenBank/DDBJ databases">
        <authorList>
            <person name="Hu Y."/>
            <person name="Nguyen S.V."/>
            <person name="Li F."/>
            <person name="Fanning S."/>
        </authorList>
    </citation>
    <scope>NUCLEOTIDE SEQUENCE</scope>
    <source>
        <strain evidence="8">SYSU D8009</strain>
    </source>
</reference>
<proteinExistence type="predicted"/>
<dbReference type="InterPro" id="IPR030922">
    <property type="entry name" value="LptF"/>
</dbReference>